<dbReference type="Proteomes" id="UP000070558">
    <property type="component" value="Unassembled WGS sequence"/>
</dbReference>
<proteinExistence type="predicted"/>
<gene>
    <name evidence="1" type="ORF">HMPREF3216_00278</name>
</gene>
<dbReference type="EMBL" id="LRQA01000024">
    <property type="protein sequence ID" value="KXA18855.1"/>
    <property type="molecule type" value="Genomic_DNA"/>
</dbReference>
<accession>A0A133NRE5</accession>
<dbReference type="PATRIC" id="fig|2702.99.peg.278"/>
<comment type="caution">
    <text evidence="1">The sequence shown here is derived from an EMBL/GenBank/DDBJ whole genome shotgun (WGS) entry which is preliminary data.</text>
</comment>
<evidence type="ECO:0000313" key="2">
    <source>
        <dbReference type="Proteomes" id="UP000070558"/>
    </source>
</evidence>
<organism evidence="1 2">
    <name type="scientific">Gardnerella vaginalis</name>
    <dbReference type="NCBI Taxonomy" id="2702"/>
    <lineage>
        <taxon>Bacteria</taxon>
        <taxon>Bacillati</taxon>
        <taxon>Actinomycetota</taxon>
        <taxon>Actinomycetes</taxon>
        <taxon>Bifidobacteriales</taxon>
        <taxon>Bifidobacteriaceae</taxon>
        <taxon>Gardnerella</taxon>
    </lineage>
</organism>
<evidence type="ECO:0000313" key="1">
    <source>
        <dbReference type="EMBL" id="KXA18855.1"/>
    </source>
</evidence>
<reference evidence="1 2" key="1">
    <citation type="submission" date="2016-01" db="EMBL/GenBank/DDBJ databases">
        <authorList>
            <person name="Oliw E.H."/>
        </authorList>
    </citation>
    <scope>NUCLEOTIDE SEQUENCE [LARGE SCALE GENOMIC DNA]</scope>
    <source>
        <strain evidence="1 2">GED7760B</strain>
    </source>
</reference>
<sequence>MQNSNSINYTDCLDLKQLSTLALNCAIRTIRTIHAIRTIRAAVS</sequence>
<name>A0A133NRE5_GARVA</name>
<protein>
    <submittedName>
        <fullName evidence="1">Uncharacterized protein</fullName>
    </submittedName>
</protein>
<dbReference type="AlphaFoldDB" id="A0A133NRE5"/>